<comment type="caution">
    <text evidence="1">The sequence shown here is derived from an EMBL/GenBank/DDBJ whole genome shotgun (WGS) entry which is preliminary data.</text>
</comment>
<protein>
    <submittedName>
        <fullName evidence="1">Uncharacterized protein</fullName>
    </submittedName>
</protein>
<accession>A0A4R1I8X9</accession>
<evidence type="ECO:0000313" key="2">
    <source>
        <dbReference type="Proteomes" id="UP000295030"/>
    </source>
</evidence>
<evidence type="ECO:0000313" key="1">
    <source>
        <dbReference type="EMBL" id="TCK30613.1"/>
    </source>
</evidence>
<dbReference type="AlphaFoldDB" id="A0A4R1I8X9"/>
<sequence>MRLDNPHPDSFLYFAARLREDETLCRVSPDLLIAKHCFTARGAGVVKHAAVENFQQREAIYTSSYLQGAQKRDEALDMSNPAVRFLAETCGSYASLLQARAEPAPEIRRGADGWRPTWQTVDGIVFGAWLATGAESCSSAAQLLNSEPPRFERLGGRVGRCAVHRSLEREISRFARNSPLGHEITFWTAAALVQISEVRAALAVWKRLHVEKGRNTVGAYWRGLRLDGRLFEMKTAAEEAELIASTGLRQEAEASAWVIHGRVLAHLMKVAAERHVIEQRQKPAEVSNAWPS</sequence>
<dbReference type="EMBL" id="SMFY01000001">
    <property type="protein sequence ID" value="TCK30613.1"/>
    <property type="molecule type" value="Genomic_DNA"/>
</dbReference>
<dbReference type="Proteomes" id="UP000295030">
    <property type="component" value="Unassembled WGS sequence"/>
</dbReference>
<gene>
    <name evidence="1" type="ORF">EV667_0707</name>
</gene>
<proteinExistence type="predicted"/>
<keyword evidence="2" id="KW-1185">Reference proteome</keyword>
<organism evidence="1 2">
    <name type="scientific">Ancylobacter aquaticus</name>
    <dbReference type="NCBI Taxonomy" id="100"/>
    <lineage>
        <taxon>Bacteria</taxon>
        <taxon>Pseudomonadati</taxon>
        <taxon>Pseudomonadota</taxon>
        <taxon>Alphaproteobacteria</taxon>
        <taxon>Hyphomicrobiales</taxon>
        <taxon>Xanthobacteraceae</taxon>
        <taxon>Ancylobacter</taxon>
    </lineage>
</organism>
<reference evidence="1 2" key="1">
    <citation type="submission" date="2019-03" db="EMBL/GenBank/DDBJ databases">
        <title>Genomic Encyclopedia of Type Strains, Phase IV (KMG-IV): sequencing the most valuable type-strain genomes for metagenomic binning, comparative biology and taxonomic classification.</title>
        <authorList>
            <person name="Goeker M."/>
        </authorList>
    </citation>
    <scope>NUCLEOTIDE SEQUENCE [LARGE SCALE GENOMIC DNA]</scope>
    <source>
        <strain evidence="1 2">DSM 101</strain>
    </source>
</reference>
<name>A0A4R1I8X9_ANCAQ</name>
<dbReference type="RefSeq" id="WP_131833922.1">
    <property type="nucleotide sequence ID" value="NZ_SMFY01000001.1"/>
</dbReference>